<evidence type="ECO:0000256" key="1">
    <source>
        <dbReference type="ARBA" id="ARBA00004123"/>
    </source>
</evidence>
<dbReference type="InParanoid" id="A0A4S2MWM2"/>
<dbReference type="Pfam" id="PF00250">
    <property type="entry name" value="Forkhead"/>
    <property type="match status" value="1"/>
</dbReference>
<dbReference type="PANTHER" id="PTHR11829:SF343">
    <property type="entry name" value="FORK-HEAD DOMAIN-CONTAINING PROTEIN"/>
    <property type="match status" value="1"/>
</dbReference>
<feature type="compositionally biased region" description="Basic and acidic residues" evidence="5">
    <location>
        <begin position="358"/>
        <end position="376"/>
    </location>
</feature>
<feature type="region of interest" description="Disordered" evidence="5">
    <location>
        <begin position="515"/>
        <end position="548"/>
    </location>
</feature>
<dbReference type="PROSITE" id="PS00658">
    <property type="entry name" value="FORK_HEAD_2"/>
    <property type="match status" value="1"/>
</dbReference>
<dbReference type="Proteomes" id="UP000298138">
    <property type="component" value="Unassembled WGS sequence"/>
</dbReference>
<dbReference type="InterPro" id="IPR018122">
    <property type="entry name" value="TF_fork_head_CS_1"/>
</dbReference>
<keyword evidence="8" id="KW-1185">Reference proteome</keyword>
<evidence type="ECO:0000259" key="6">
    <source>
        <dbReference type="PROSITE" id="PS50039"/>
    </source>
</evidence>
<feature type="region of interest" description="Disordered" evidence="5">
    <location>
        <begin position="17"/>
        <end position="48"/>
    </location>
</feature>
<keyword evidence="2 4" id="KW-0238">DNA-binding</keyword>
<gene>
    <name evidence="7" type="ORF">EX30DRAFT_355112</name>
</gene>
<feature type="DNA-binding region" description="Fork-head" evidence="4">
    <location>
        <begin position="207"/>
        <end position="297"/>
    </location>
</feature>
<dbReference type="STRING" id="341454.A0A4S2MWM2"/>
<evidence type="ECO:0000256" key="2">
    <source>
        <dbReference type="ARBA" id="ARBA00023125"/>
    </source>
</evidence>
<name>A0A4S2MWM2_9PEZI</name>
<feature type="region of interest" description="Disordered" evidence="5">
    <location>
        <begin position="349"/>
        <end position="420"/>
    </location>
</feature>
<feature type="compositionally biased region" description="Basic and acidic residues" evidence="5">
    <location>
        <begin position="470"/>
        <end position="484"/>
    </location>
</feature>
<accession>A0A4S2MWM2</accession>
<feature type="region of interest" description="Disordered" evidence="5">
    <location>
        <begin position="464"/>
        <end position="484"/>
    </location>
</feature>
<protein>
    <recommendedName>
        <fullName evidence="6">Fork-head domain-containing protein</fullName>
    </recommendedName>
</protein>
<dbReference type="PANTHER" id="PTHR11829">
    <property type="entry name" value="FORKHEAD BOX PROTEIN"/>
    <property type="match status" value="1"/>
</dbReference>
<dbReference type="Gene3D" id="1.10.10.10">
    <property type="entry name" value="Winged helix-like DNA-binding domain superfamily/Winged helix DNA-binding domain"/>
    <property type="match status" value="1"/>
</dbReference>
<dbReference type="GO" id="GO:0005634">
    <property type="term" value="C:nucleus"/>
    <property type="evidence" value="ECO:0007669"/>
    <property type="project" value="UniProtKB-SubCell"/>
</dbReference>
<keyword evidence="3 4" id="KW-0539">Nucleus</keyword>
<dbReference type="InterPro" id="IPR036388">
    <property type="entry name" value="WH-like_DNA-bd_sf"/>
</dbReference>
<evidence type="ECO:0000256" key="5">
    <source>
        <dbReference type="SAM" id="MobiDB-lite"/>
    </source>
</evidence>
<dbReference type="EMBL" id="ML220121">
    <property type="protein sequence ID" value="TGZ81059.1"/>
    <property type="molecule type" value="Genomic_DNA"/>
</dbReference>
<evidence type="ECO:0000256" key="4">
    <source>
        <dbReference type="PROSITE-ProRule" id="PRU00089"/>
    </source>
</evidence>
<feature type="domain" description="Fork-head" evidence="6">
    <location>
        <begin position="207"/>
        <end position="297"/>
    </location>
</feature>
<evidence type="ECO:0000256" key="3">
    <source>
        <dbReference type="ARBA" id="ARBA00023242"/>
    </source>
</evidence>
<dbReference type="OrthoDB" id="5954824at2759"/>
<proteinExistence type="predicted"/>
<dbReference type="InterPro" id="IPR036390">
    <property type="entry name" value="WH_DNA-bd_sf"/>
</dbReference>
<dbReference type="SUPFAM" id="SSF46785">
    <property type="entry name" value="Winged helix' DNA-binding domain"/>
    <property type="match status" value="1"/>
</dbReference>
<dbReference type="InterPro" id="IPR001766">
    <property type="entry name" value="Fork_head_dom"/>
</dbReference>
<dbReference type="PRINTS" id="PR00053">
    <property type="entry name" value="FORKHEAD"/>
</dbReference>
<dbReference type="GO" id="GO:0000978">
    <property type="term" value="F:RNA polymerase II cis-regulatory region sequence-specific DNA binding"/>
    <property type="evidence" value="ECO:0007669"/>
    <property type="project" value="TreeGrafter"/>
</dbReference>
<organism evidence="7 8">
    <name type="scientific">Ascodesmis nigricans</name>
    <dbReference type="NCBI Taxonomy" id="341454"/>
    <lineage>
        <taxon>Eukaryota</taxon>
        <taxon>Fungi</taxon>
        <taxon>Dikarya</taxon>
        <taxon>Ascomycota</taxon>
        <taxon>Pezizomycotina</taxon>
        <taxon>Pezizomycetes</taxon>
        <taxon>Pezizales</taxon>
        <taxon>Ascodesmidaceae</taxon>
        <taxon>Ascodesmis</taxon>
    </lineage>
</organism>
<dbReference type="GO" id="GO:0001228">
    <property type="term" value="F:DNA-binding transcription activator activity, RNA polymerase II-specific"/>
    <property type="evidence" value="ECO:0007669"/>
    <property type="project" value="UniProtKB-ARBA"/>
</dbReference>
<dbReference type="SMART" id="SM00339">
    <property type="entry name" value="FH"/>
    <property type="match status" value="1"/>
</dbReference>
<dbReference type="InterPro" id="IPR030456">
    <property type="entry name" value="TF_fork_head_CS_2"/>
</dbReference>
<reference evidence="7 8" key="1">
    <citation type="submission" date="2019-04" db="EMBL/GenBank/DDBJ databases">
        <title>Comparative genomics and transcriptomics to analyze fruiting body development in filamentous ascomycetes.</title>
        <authorList>
            <consortium name="DOE Joint Genome Institute"/>
            <person name="Lutkenhaus R."/>
            <person name="Traeger S."/>
            <person name="Breuer J."/>
            <person name="Kuo A."/>
            <person name="Lipzen A."/>
            <person name="Pangilinan J."/>
            <person name="Dilworth D."/>
            <person name="Sandor L."/>
            <person name="Poggeler S."/>
            <person name="Barry K."/>
            <person name="Grigoriev I.V."/>
            <person name="Nowrousian M."/>
        </authorList>
    </citation>
    <scope>NUCLEOTIDE SEQUENCE [LARGE SCALE GENOMIC DNA]</scope>
    <source>
        <strain evidence="7 8">CBS 389.68</strain>
    </source>
</reference>
<dbReference type="AlphaFoldDB" id="A0A4S2MWM2"/>
<dbReference type="FunFam" id="1.10.10.10:FF:000260">
    <property type="entry name" value="Forkhead transcription factor (Sep1)"/>
    <property type="match status" value="1"/>
</dbReference>
<sequence length="679" mass="74949">MATTKPAPVTLQQDLLGLLSKSPSSPSPPMDRRASIPRASISPITRPFRPISKNIGQVLFRPPVVGPSASPSKRKQQKPSSFPTSVFKNSFDRISMPSPASEHFTTDSPMKKPPVTVFDTSIHISSIPRKVHGALFSQFQASKALAEKENYGHVDLASGKVQKSIPRKGLMEAAPIKERKPLQEKSGNCESLLVSCPWDEIVDDGKKPPYSYATLIGMAILCAEKKRLTLAQIYKWISDTFQYYRTSNNGWQNSIRHNLSLNKAFIKQERPKDDPGKGNYWVIQEGYEQQFMKTKKTTKAATSKKSKANTMKATAKIAELLPPPPQPQPMATSEADTKTDALELPPLPVCATTDVIEEPAKPTIDEREVLSSDATRDAGSVSPPSRSRLLLDEDNVFRPTSPLPRIPNSSPPQQQLCSSPPLTRAQLGQSLRETTPPSLLPSSSLRKRKHSVMNDSGYFSSLESSAIRPQVDDKPRIKRGRAEEDIARIRQPLPESPIRRSATIPGHLSSSFLTSSPVRNLDPAPMLPPLTPATTLRPPKTPRSVSPNTNLRLHRDRIRQMVKSPSRDVDILEDDPWGSTLASLGFGYLLGEDRYTQAEADQLVNRNCLGSPTTENADALKAYDRNPDIFNDGFIDAQNLYGIDVFGVIRNGVERYEGNELLDSPSGRAPLARSNTTEF</sequence>
<evidence type="ECO:0000313" key="7">
    <source>
        <dbReference type="EMBL" id="TGZ81059.1"/>
    </source>
</evidence>
<dbReference type="InterPro" id="IPR050211">
    <property type="entry name" value="FOX_domain-containing"/>
</dbReference>
<feature type="compositionally biased region" description="Low complexity" evidence="5">
    <location>
        <begin position="411"/>
        <end position="420"/>
    </location>
</feature>
<feature type="region of interest" description="Disordered" evidence="5">
    <location>
        <begin position="62"/>
        <end position="108"/>
    </location>
</feature>
<comment type="subcellular location">
    <subcellularLocation>
        <location evidence="1 4">Nucleus</location>
    </subcellularLocation>
</comment>
<dbReference type="CDD" id="cd00059">
    <property type="entry name" value="FH_FOX"/>
    <property type="match status" value="1"/>
</dbReference>
<evidence type="ECO:0000313" key="8">
    <source>
        <dbReference type="Proteomes" id="UP000298138"/>
    </source>
</evidence>
<dbReference type="PROSITE" id="PS50039">
    <property type="entry name" value="FORK_HEAD_3"/>
    <property type="match status" value="1"/>
</dbReference>
<dbReference type="PROSITE" id="PS00657">
    <property type="entry name" value="FORK_HEAD_1"/>
    <property type="match status" value="1"/>
</dbReference>